<comment type="pathway">
    <text evidence="3 4">Cofactor biosynthesis; coenzyme A biosynthesis; CoA from (R)-pantothenate: step 3/5.</text>
</comment>
<comment type="catalytic activity">
    <reaction evidence="3 4">
        <text>(R)-4'-phosphopantothenate + L-cysteine + CTP = N-[(R)-4-phosphopantothenoyl]-L-cysteine + CMP + diphosphate + H(+)</text>
        <dbReference type="Rhea" id="RHEA:19397"/>
        <dbReference type="ChEBI" id="CHEBI:10986"/>
        <dbReference type="ChEBI" id="CHEBI:15378"/>
        <dbReference type="ChEBI" id="CHEBI:33019"/>
        <dbReference type="ChEBI" id="CHEBI:35235"/>
        <dbReference type="ChEBI" id="CHEBI:37563"/>
        <dbReference type="ChEBI" id="CHEBI:59458"/>
        <dbReference type="ChEBI" id="CHEBI:60377"/>
        <dbReference type="EC" id="6.3.2.5"/>
    </reaction>
</comment>
<feature type="active site" description="Proton donor" evidence="3">
    <location>
        <position position="155"/>
    </location>
</feature>
<evidence type="ECO:0000256" key="1">
    <source>
        <dbReference type="ARBA" id="ARBA00022793"/>
    </source>
</evidence>
<keyword evidence="3 4" id="KW-0288">FMN</keyword>
<dbReference type="InterPro" id="IPR035929">
    <property type="entry name" value="CoaB-like_sf"/>
</dbReference>
<dbReference type="RefSeq" id="WP_170017183.1">
    <property type="nucleotide sequence ID" value="NZ_CP012545.1"/>
</dbReference>
<comment type="catalytic activity">
    <reaction evidence="3 4">
        <text>N-[(R)-4-phosphopantothenoyl]-L-cysteine + H(+) = (R)-4'-phosphopantetheine + CO2</text>
        <dbReference type="Rhea" id="RHEA:16793"/>
        <dbReference type="ChEBI" id="CHEBI:15378"/>
        <dbReference type="ChEBI" id="CHEBI:16526"/>
        <dbReference type="ChEBI" id="CHEBI:59458"/>
        <dbReference type="ChEBI" id="CHEBI:61723"/>
        <dbReference type="EC" id="4.1.1.36"/>
    </reaction>
</comment>
<dbReference type="InterPro" id="IPR036551">
    <property type="entry name" value="Flavin_trans-like"/>
</dbReference>
<dbReference type="GO" id="GO:0010181">
    <property type="term" value="F:FMN binding"/>
    <property type="evidence" value="ECO:0007669"/>
    <property type="project" value="UniProtKB-UniRule"/>
</dbReference>
<dbReference type="SUPFAM" id="SSF52507">
    <property type="entry name" value="Homo-oligomeric flavin-containing Cys decarboxylases, HFCD"/>
    <property type="match status" value="1"/>
</dbReference>
<feature type="binding site" evidence="3">
    <location>
        <position position="273"/>
    </location>
    <ligand>
        <name>CTP</name>
        <dbReference type="ChEBI" id="CHEBI:37563"/>
    </ligand>
</feature>
<name>A0AAW3ZVU3_9BACT</name>
<comment type="caution">
    <text evidence="7">The sequence shown here is derived from an EMBL/GenBank/DDBJ whole genome shotgun (WGS) entry which is preliminary data.</text>
</comment>
<evidence type="ECO:0000313" key="8">
    <source>
        <dbReference type="Proteomes" id="UP000650616"/>
    </source>
</evidence>
<evidence type="ECO:0000256" key="4">
    <source>
        <dbReference type="RuleBase" id="RU364078"/>
    </source>
</evidence>
<feature type="domain" description="Flavoprotein" evidence="5">
    <location>
        <begin position="5"/>
        <end position="151"/>
    </location>
</feature>
<keyword evidence="1 3" id="KW-0210">Decarboxylase</keyword>
<feature type="domain" description="DNA/pantothenate metabolism flavoprotein C-terminal" evidence="6">
    <location>
        <begin position="183"/>
        <end position="385"/>
    </location>
</feature>
<sequence>MLKGKKILLVVCGSISFYKSYEILSRLRKLGADVRVMLSDGALEFCNESGFEALCDHKILSSRTQDWQEGLSHINYAKTDLILIAPCSVNTINKLASGVCDNVFMQTLIASKAPLLIAPAANHNMLEHFSTCKNLEFLAQNGAQIIEPVVKTLACGDVGKGGLADIETILYHVKRSFCKQIFKEKKVLITGGATTEKIDEVRAITNFSSGKMAKALADAFFYAGADVSLLTSVKTQDVPYKVRNFTSSNELLGLLKDECKDTNLLIMCAAISDYISEEKFDGKLKKNKLGKNWSLKLTENIDILNELKDFKCRKIGFKLETDVSIAVDSAKKMLEQKGLDAVCLNVLREENKFGSDQNEISFITKNETINLQLASKEAIATKIVNLSNELR</sequence>
<keyword evidence="3 4" id="KW-0436">Ligase</keyword>
<keyword evidence="3" id="KW-0479">Metal-binding</keyword>
<feature type="binding site" evidence="3">
    <location>
        <position position="283"/>
    </location>
    <ligand>
        <name>CTP</name>
        <dbReference type="ChEBI" id="CHEBI:37563"/>
    </ligand>
</feature>
<evidence type="ECO:0000259" key="5">
    <source>
        <dbReference type="Pfam" id="PF02441"/>
    </source>
</evidence>
<keyword evidence="3 4" id="KW-0285">Flavoprotein</keyword>
<dbReference type="GO" id="GO:0004633">
    <property type="term" value="F:phosphopantothenoylcysteine decarboxylase activity"/>
    <property type="evidence" value="ECO:0007669"/>
    <property type="project" value="UniProtKB-UniRule"/>
</dbReference>
<dbReference type="Proteomes" id="UP000650616">
    <property type="component" value="Unassembled WGS sequence"/>
</dbReference>
<dbReference type="InterPro" id="IPR005252">
    <property type="entry name" value="CoaBC"/>
</dbReference>
<keyword evidence="3" id="KW-0460">Magnesium</keyword>
<organism evidence="7 8">
    <name type="scientific">Campylobacter californiensis</name>
    <dbReference type="NCBI Taxonomy" id="1032243"/>
    <lineage>
        <taxon>Bacteria</taxon>
        <taxon>Pseudomonadati</taxon>
        <taxon>Campylobacterota</taxon>
        <taxon>Epsilonproteobacteria</taxon>
        <taxon>Campylobacterales</taxon>
        <taxon>Campylobacteraceae</taxon>
        <taxon>Campylobacter</taxon>
    </lineage>
</organism>
<dbReference type="AlphaFoldDB" id="A0AAW3ZVU3"/>
<dbReference type="GO" id="GO:0015941">
    <property type="term" value="P:pantothenate catabolic process"/>
    <property type="evidence" value="ECO:0007669"/>
    <property type="project" value="InterPro"/>
</dbReference>
<comment type="cofactor">
    <cofactor evidence="3">
        <name>FMN</name>
        <dbReference type="ChEBI" id="CHEBI:58210"/>
    </cofactor>
    <text evidence="3">Binds 1 FMN per subunit.</text>
</comment>
<dbReference type="Gene3D" id="3.40.50.1950">
    <property type="entry name" value="Flavin prenyltransferase-like"/>
    <property type="match status" value="1"/>
</dbReference>
<feature type="binding site" evidence="3">
    <location>
        <position position="317"/>
    </location>
    <ligand>
        <name>CTP</name>
        <dbReference type="ChEBI" id="CHEBI:37563"/>
    </ligand>
</feature>
<proteinExistence type="inferred from homology"/>
<dbReference type="NCBIfam" id="TIGR00521">
    <property type="entry name" value="coaBC_dfp"/>
    <property type="match status" value="1"/>
</dbReference>
<dbReference type="EMBL" id="LIWG01000015">
    <property type="protein sequence ID" value="MBE3608817.1"/>
    <property type="molecule type" value="Genomic_DNA"/>
</dbReference>
<dbReference type="InterPro" id="IPR003382">
    <property type="entry name" value="Flavoprotein"/>
</dbReference>
<dbReference type="EC" id="4.1.1.36" evidence="3"/>
<dbReference type="SUPFAM" id="SSF102645">
    <property type="entry name" value="CoaB-like"/>
    <property type="match status" value="1"/>
</dbReference>
<evidence type="ECO:0000313" key="7">
    <source>
        <dbReference type="EMBL" id="MBE3608817.1"/>
    </source>
</evidence>
<dbReference type="GO" id="GO:0071513">
    <property type="term" value="C:phosphopantothenoylcysteine decarboxylase complex"/>
    <property type="evidence" value="ECO:0007669"/>
    <property type="project" value="TreeGrafter"/>
</dbReference>
<comment type="similarity">
    <text evidence="3 4">In the N-terminal section; belongs to the HFCD (homo-oligomeric flavin containing Cys decarboxylase) superfamily.</text>
</comment>
<protein>
    <recommendedName>
        <fullName evidence="3">Coenzyme A biosynthesis bifunctional protein CoaBC</fullName>
    </recommendedName>
    <alternativeName>
        <fullName evidence="3">DNA/pantothenate metabolism flavoprotein</fullName>
    </alternativeName>
    <alternativeName>
        <fullName evidence="3">Phosphopantothenoylcysteine synthetase/decarboxylase</fullName>
        <shortName evidence="3">PPCS-PPCDC</shortName>
    </alternativeName>
    <domain>
        <recommendedName>
            <fullName evidence="3">Phosphopantothenoylcysteine decarboxylase</fullName>
            <shortName evidence="3">PPC decarboxylase</shortName>
            <shortName evidence="3">PPC-DC</shortName>
            <ecNumber evidence="3">4.1.1.36</ecNumber>
        </recommendedName>
        <alternativeName>
            <fullName evidence="3">CoaC</fullName>
        </alternativeName>
    </domain>
    <domain>
        <recommendedName>
            <fullName evidence="3">Phosphopantothenate--cysteine ligase</fullName>
            <ecNumber evidence="3">6.3.2.5</ecNumber>
        </recommendedName>
        <alternativeName>
            <fullName evidence="3">CoaB</fullName>
        </alternativeName>
        <alternativeName>
            <fullName evidence="3">Phosphopantothenoylcysteine synthetase</fullName>
            <shortName evidence="3">PPC synthetase</shortName>
            <shortName evidence="3">PPC-S</shortName>
        </alternativeName>
    </domain>
</protein>
<comment type="function">
    <text evidence="4">Catalyzes two steps in the biosynthesis of coenzyme A. In the first step cysteine is conjugated to 4'-phosphopantothenate to form 4-phosphopantothenoylcysteine, in the latter compound is decarboxylated to form 4'-phosphopantotheine.</text>
</comment>
<reference evidence="7 8" key="1">
    <citation type="submission" date="2015-08" db="EMBL/GenBank/DDBJ databases">
        <title>Comparative genomics of the Campylobacter concisus group.</title>
        <authorList>
            <person name="Yee E."/>
            <person name="Chapman M.H."/>
            <person name="Huynh S."/>
            <person name="Bono J.L."/>
            <person name="On S.L."/>
            <person name="St Leger J."/>
            <person name="Foster G."/>
            <person name="Parker C.T."/>
            <person name="Miller W.G."/>
        </authorList>
    </citation>
    <scope>NUCLEOTIDE SEQUENCE [LARGE SCALE GENOMIC DNA]</scope>
    <source>
        <strain evidence="7 8">RM9337</strain>
    </source>
</reference>
<evidence type="ECO:0000256" key="2">
    <source>
        <dbReference type="ARBA" id="ARBA00023239"/>
    </source>
</evidence>
<keyword evidence="8" id="KW-1185">Reference proteome</keyword>
<dbReference type="EC" id="6.3.2.5" evidence="3"/>
<evidence type="ECO:0000259" key="6">
    <source>
        <dbReference type="Pfam" id="PF04127"/>
    </source>
</evidence>
<comment type="cofactor">
    <cofactor evidence="3">
        <name>Mg(2+)</name>
        <dbReference type="ChEBI" id="CHEBI:18420"/>
    </cofactor>
</comment>
<comment type="caution">
    <text evidence="3">Lacks conserved residue(s) required for the propagation of feature annotation.</text>
</comment>
<accession>A0AAW3ZVU3</accession>
<dbReference type="GO" id="GO:0046872">
    <property type="term" value="F:metal ion binding"/>
    <property type="evidence" value="ECO:0007669"/>
    <property type="project" value="UniProtKB-KW"/>
</dbReference>
<dbReference type="HAMAP" id="MF_02225">
    <property type="entry name" value="CoaBC"/>
    <property type="match status" value="1"/>
</dbReference>
<comment type="pathway">
    <text evidence="3 4">Cofactor biosynthesis; coenzyme A biosynthesis; CoA from (R)-pantothenate: step 2/5.</text>
</comment>
<dbReference type="Pfam" id="PF02441">
    <property type="entry name" value="Flavoprotein"/>
    <property type="match status" value="1"/>
</dbReference>
<dbReference type="Pfam" id="PF04127">
    <property type="entry name" value="DFP"/>
    <property type="match status" value="1"/>
</dbReference>
<dbReference type="Gene3D" id="3.40.50.10300">
    <property type="entry name" value="CoaB-like"/>
    <property type="match status" value="1"/>
</dbReference>
<comment type="similarity">
    <text evidence="3 4">In the C-terminal section; belongs to the PPC synthetase family.</text>
</comment>
<feature type="region of interest" description="Phosphopantothenoylcysteine decarboxylase" evidence="3">
    <location>
        <begin position="1"/>
        <end position="186"/>
    </location>
</feature>
<keyword evidence="2 3" id="KW-0456">Lyase</keyword>
<dbReference type="GO" id="GO:0015937">
    <property type="term" value="P:coenzyme A biosynthetic process"/>
    <property type="evidence" value="ECO:0007669"/>
    <property type="project" value="UniProtKB-UniRule"/>
</dbReference>
<dbReference type="PANTHER" id="PTHR14359">
    <property type="entry name" value="HOMO-OLIGOMERIC FLAVIN CONTAINING CYS DECARBOXYLASE FAMILY"/>
    <property type="match status" value="1"/>
</dbReference>
<dbReference type="PANTHER" id="PTHR14359:SF6">
    <property type="entry name" value="PHOSPHOPANTOTHENOYLCYSTEINE DECARBOXYLASE"/>
    <property type="match status" value="1"/>
</dbReference>
<gene>
    <name evidence="3 7" type="primary">coaBC</name>
    <name evidence="7" type="ORF">CCAL9337_08805</name>
</gene>
<evidence type="ECO:0000256" key="3">
    <source>
        <dbReference type="HAMAP-Rule" id="MF_02225"/>
    </source>
</evidence>
<dbReference type="InterPro" id="IPR007085">
    <property type="entry name" value="DNA/pantothenate-metab_flavo_C"/>
</dbReference>
<feature type="region of interest" description="Phosphopantothenate--cysteine ligase" evidence="3">
    <location>
        <begin position="187"/>
        <end position="391"/>
    </location>
</feature>
<dbReference type="GO" id="GO:0004632">
    <property type="term" value="F:phosphopantothenate--cysteine ligase activity"/>
    <property type="evidence" value="ECO:0007669"/>
    <property type="project" value="UniProtKB-UniRule"/>
</dbReference>
<keyword evidence="3" id="KW-0511">Multifunctional enzyme</keyword>
<comment type="function">
    <text evidence="3">Catalyzes two sequential steps in the biosynthesis of coenzyme A. In the first step cysteine is conjugated to 4'-phosphopantothenate to form 4-phosphopantothenoylcysteine. In the second step the latter compound is decarboxylated to form 4'-phosphopantotheine.</text>
</comment>
<feature type="binding site" evidence="3">
    <location>
        <position position="337"/>
    </location>
    <ligand>
        <name>CTP</name>
        <dbReference type="ChEBI" id="CHEBI:37563"/>
    </ligand>
</feature>